<keyword evidence="2" id="KW-0472">Membrane</keyword>
<evidence type="ECO:0000256" key="1">
    <source>
        <dbReference type="SAM" id="Coils"/>
    </source>
</evidence>
<feature type="coiled-coil region" evidence="1">
    <location>
        <begin position="193"/>
        <end position="259"/>
    </location>
</feature>
<evidence type="ECO:0000256" key="2">
    <source>
        <dbReference type="SAM" id="Phobius"/>
    </source>
</evidence>
<keyword evidence="1" id="KW-0175">Coiled coil</keyword>
<dbReference type="PANTHER" id="PTHR30386:SF28">
    <property type="entry name" value="EXPORTED PROTEIN"/>
    <property type="match status" value="1"/>
</dbReference>
<proteinExistence type="predicted"/>
<dbReference type="RefSeq" id="WP_274053682.1">
    <property type="nucleotide sequence ID" value="NZ_CP059693.1"/>
</dbReference>
<dbReference type="InterPro" id="IPR058982">
    <property type="entry name" value="Beta-barrel_AprE"/>
</dbReference>
<evidence type="ECO:0000259" key="3">
    <source>
        <dbReference type="Pfam" id="PF26002"/>
    </source>
</evidence>
<feature type="transmembrane region" description="Helical" evidence="2">
    <location>
        <begin position="27"/>
        <end position="48"/>
    </location>
</feature>
<reference evidence="4 5" key="1">
    <citation type="journal article" date="2022" name="Mar. Drugs">
        <title>Bioassay-Guided Fractionation Leads to the Detection of Cholic Acid Generated by the Rare Thalassomonas sp.</title>
        <authorList>
            <person name="Pheiffer F."/>
            <person name="Schneider Y.K."/>
            <person name="Hansen E.H."/>
            <person name="Andersen J.H."/>
            <person name="Isaksson J."/>
            <person name="Busche T."/>
            <person name="R C."/>
            <person name="Kalinowski J."/>
            <person name="Zyl L.V."/>
            <person name="Trindade M."/>
        </authorList>
    </citation>
    <scope>NUCLEOTIDE SEQUENCE [LARGE SCALE GENOMIC DNA]</scope>
    <source>
        <strain evidence="4 5">A5K-61T</strain>
    </source>
</reference>
<accession>A0ABY7VK80</accession>
<keyword evidence="5" id="KW-1185">Reference proteome</keyword>
<dbReference type="Gene3D" id="2.40.50.100">
    <property type="match status" value="1"/>
</dbReference>
<gene>
    <name evidence="4" type="ORF">H3N35_07780</name>
</gene>
<evidence type="ECO:0000313" key="5">
    <source>
        <dbReference type="Proteomes" id="UP001215231"/>
    </source>
</evidence>
<dbReference type="InterPro" id="IPR050739">
    <property type="entry name" value="MFP"/>
</dbReference>
<dbReference type="PRINTS" id="PR01490">
    <property type="entry name" value="RTXTOXIND"/>
</dbReference>
<keyword evidence="2" id="KW-1133">Transmembrane helix</keyword>
<dbReference type="Gene3D" id="2.40.30.170">
    <property type="match status" value="1"/>
</dbReference>
<evidence type="ECO:0000313" key="4">
    <source>
        <dbReference type="EMBL" id="WDE13328.1"/>
    </source>
</evidence>
<dbReference type="EMBL" id="CP059693">
    <property type="protein sequence ID" value="WDE13328.1"/>
    <property type="molecule type" value="Genomic_DNA"/>
</dbReference>
<organism evidence="4 5">
    <name type="scientific">Thalassomonas haliotis</name>
    <dbReference type="NCBI Taxonomy" id="485448"/>
    <lineage>
        <taxon>Bacteria</taxon>
        <taxon>Pseudomonadati</taxon>
        <taxon>Pseudomonadota</taxon>
        <taxon>Gammaproteobacteria</taxon>
        <taxon>Alteromonadales</taxon>
        <taxon>Colwelliaceae</taxon>
        <taxon>Thalassomonas</taxon>
    </lineage>
</organism>
<name>A0ABY7VK80_9GAMM</name>
<dbReference type="PANTHER" id="PTHR30386">
    <property type="entry name" value="MEMBRANE FUSION SUBUNIT OF EMRAB-TOLC MULTIDRUG EFFLUX PUMP"/>
    <property type="match status" value="1"/>
</dbReference>
<sequence length="415" mass="47342">MTQLFRKEAVEAQSRRLTGPVSLTQPLSITSTVVIFVAVVIAMIVFLFNSHYARKATVQGFLRPDKGVIKTYAPGTGTIKQVFVQEGDFVAIGTPLVSIIKLRSLNNGEDLSTKLIYELKSQAALLAQELRQLDRMERQAISRNLEKQESLEKNTRVSIKQQLLLKEKLALFNDKQVQYRKLVKQGYLSELDYQQQQERHINVRQEVEALERTLITLQDQLAQLEYEEKTIAPEYLAKKRAIKQQQSELSRRLSETENNYSYVVKATHSGIVTSIQVVNGETLKTHRPLLTILPHGAQLVAELLLPSRSAGFISTGDLTRMRFDAFPYQRFGFLTGKIDRIDKTLITQSDVDFPVPIKEPVYRLQAKLERQFINAYGEEFHLKSGMLVNADIILDKRSLIEWILAPIYSLHGRLS</sequence>
<protein>
    <submittedName>
        <fullName evidence="4">HlyD family efflux transporter periplasmic adaptor subunit</fullName>
    </submittedName>
</protein>
<dbReference type="Proteomes" id="UP001215231">
    <property type="component" value="Chromosome"/>
</dbReference>
<keyword evidence="2" id="KW-0812">Transmembrane</keyword>
<feature type="domain" description="AprE-like beta-barrel" evidence="3">
    <location>
        <begin position="299"/>
        <end position="393"/>
    </location>
</feature>
<dbReference type="Pfam" id="PF26002">
    <property type="entry name" value="Beta-barrel_AprE"/>
    <property type="match status" value="1"/>
</dbReference>